<protein>
    <submittedName>
        <fullName evidence="2">Crp/Fnr family transcriptional regulator</fullName>
    </submittedName>
</protein>
<accession>A0A4R0MRD3</accession>
<name>A0A4R0MRD3_9SPHI</name>
<dbReference type="Gene3D" id="2.60.120.10">
    <property type="entry name" value="Jelly Rolls"/>
    <property type="match status" value="1"/>
</dbReference>
<dbReference type="OrthoDB" id="680421at2"/>
<comment type="caution">
    <text evidence="2">The sequence shown here is derived from an EMBL/GenBank/DDBJ whole genome shotgun (WGS) entry which is preliminary data.</text>
</comment>
<dbReference type="InterPro" id="IPR018490">
    <property type="entry name" value="cNMP-bd_dom_sf"/>
</dbReference>
<dbReference type="AlphaFoldDB" id="A0A4R0MRD3"/>
<keyword evidence="3" id="KW-1185">Reference proteome</keyword>
<evidence type="ECO:0000313" key="3">
    <source>
        <dbReference type="Proteomes" id="UP000292884"/>
    </source>
</evidence>
<evidence type="ECO:0000313" key="2">
    <source>
        <dbReference type="EMBL" id="TCC89273.1"/>
    </source>
</evidence>
<reference evidence="2 3" key="1">
    <citation type="submission" date="2019-02" db="EMBL/GenBank/DDBJ databases">
        <title>Pedobacter sp. RP-1-13 sp. nov., isolated from Arctic soil.</title>
        <authorList>
            <person name="Dahal R.H."/>
        </authorList>
    </citation>
    <scope>NUCLEOTIDE SEQUENCE [LARGE SCALE GENOMIC DNA]</scope>
    <source>
        <strain evidence="2 3">RP-1-13</strain>
    </source>
</reference>
<dbReference type="InterPro" id="IPR000595">
    <property type="entry name" value="cNMP-bd_dom"/>
</dbReference>
<organism evidence="2 3">
    <name type="scientific">Pedobacter frigiditerrae</name>
    <dbReference type="NCBI Taxonomy" id="2530452"/>
    <lineage>
        <taxon>Bacteria</taxon>
        <taxon>Pseudomonadati</taxon>
        <taxon>Bacteroidota</taxon>
        <taxon>Sphingobacteriia</taxon>
        <taxon>Sphingobacteriales</taxon>
        <taxon>Sphingobacteriaceae</taxon>
        <taxon>Pedobacter</taxon>
    </lineage>
</organism>
<sequence length="187" mass="21864">MNFDDIITRLYLLPESSKETLKVIAKLVSYPKGHLLLKADCIERNIYFIKKGIVRAYADHKDSQVTFWFGVEGAPVLSMKSYISGEKSYEHIELLEDCELYEFNIEQLKEAYQKDVHLANWGRKLAEHELVKTEERLIAMQFKTANERYHQFVTDQPQLLLRVQLGYIASYLGMSQVSLSRIRAEQR</sequence>
<feature type="domain" description="Cyclic nucleotide-binding" evidence="1">
    <location>
        <begin position="28"/>
        <end position="115"/>
    </location>
</feature>
<dbReference type="RefSeq" id="WP_131554260.1">
    <property type="nucleotide sequence ID" value="NZ_SJSK01000004.1"/>
</dbReference>
<dbReference type="SUPFAM" id="SSF51206">
    <property type="entry name" value="cAMP-binding domain-like"/>
    <property type="match status" value="1"/>
</dbReference>
<gene>
    <name evidence="2" type="ORF">EZ428_16385</name>
</gene>
<dbReference type="Proteomes" id="UP000292884">
    <property type="component" value="Unassembled WGS sequence"/>
</dbReference>
<dbReference type="InterPro" id="IPR014710">
    <property type="entry name" value="RmlC-like_jellyroll"/>
</dbReference>
<dbReference type="EMBL" id="SJSK01000004">
    <property type="protein sequence ID" value="TCC89273.1"/>
    <property type="molecule type" value="Genomic_DNA"/>
</dbReference>
<dbReference type="Pfam" id="PF00027">
    <property type="entry name" value="cNMP_binding"/>
    <property type="match status" value="1"/>
</dbReference>
<proteinExistence type="predicted"/>
<evidence type="ECO:0000259" key="1">
    <source>
        <dbReference type="Pfam" id="PF00027"/>
    </source>
</evidence>